<proteinExistence type="predicted"/>
<name>A0A3R7PEJ2_PENVA</name>
<dbReference type="EMBL" id="QCYY01002669">
    <property type="protein sequence ID" value="ROT68421.1"/>
    <property type="molecule type" value="Genomic_DNA"/>
</dbReference>
<dbReference type="Proteomes" id="UP000283509">
    <property type="component" value="Unassembled WGS sequence"/>
</dbReference>
<gene>
    <name evidence="5" type="ORF">C7M84_013435</name>
</gene>
<protein>
    <submittedName>
        <fullName evidence="5">Uncharacterized protein</fullName>
    </submittedName>
</protein>
<evidence type="ECO:0000313" key="5">
    <source>
        <dbReference type="EMBL" id="ROT68421.1"/>
    </source>
</evidence>
<evidence type="ECO:0000256" key="1">
    <source>
        <dbReference type="ARBA" id="ARBA00004613"/>
    </source>
</evidence>
<feature type="compositionally biased region" description="Basic residues" evidence="4">
    <location>
        <begin position="463"/>
        <end position="476"/>
    </location>
</feature>
<reference evidence="5 6" key="1">
    <citation type="submission" date="2018-04" db="EMBL/GenBank/DDBJ databases">
        <authorList>
            <person name="Zhang X."/>
            <person name="Yuan J."/>
            <person name="Li F."/>
            <person name="Xiang J."/>
        </authorList>
    </citation>
    <scope>NUCLEOTIDE SEQUENCE [LARGE SCALE GENOMIC DNA]</scope>
    <source>
        <tissue evidence="5">Muscle</tissue>
    </source>
</reference>
<evidence type="ECO:0000313" key="6">
    <source>
        <dbReference type="Proteomes" id="UP000283509"/>
    </source>
</evidence>
<feature type="region of interest" description="Disordered" evidence="4">
    <location>
        <begin position="65"/>
        <end position="91"/>
    </location>
</feature>
<dbReference type="AlphaFoldDB" id="A0A3R7PEJ2"/>
<feature type="compositionally biased region" description="Low complexity" evidence="4">
    <location>
        <begin position="275"/>
        <end position="287"/>
    </location>
</feature>
<keyword evidence="2" id="KW-0964">Secreted</keyword>
<keyword evidence="3" id="KW-0677">Repeat</keyword>
<feature type="compositionally biased region" description="Basic and acidic residues" evidence="4">
    <location>
        <begin position="65"/>
        <end position="79"/>
    </location>
</feature>
<organism evidence="5 6">
    <name type="scientific">Penaeus vannamei</name>
    <name type="common">Whiteleg shrimp</name>
    <name type="synonym">Litopenaeus vannamei</name>
    <dbReference type="NCBI Taxonomy" id="6689"/>
    <lineage>
        <taxon>Eukaryota</taxon>
        <taxon>Metazoa</taxon>
        <taxon>Ecdysozoa</taxon>
        <taxon>Arthropoda</taxon>
        <taxon>Crustacea</taxon>
        <taxon>Multicrustacea</taxon>
        <taxon>Malacostraca</taxon>
        <taxon>Eumalacostraca</taxon>
        <taxon>Eucarida</taxon>
        <taxon>Decapoda</taxon>
        <taxon>Dendrobranchiata</taxon>
        <taxon>Penaeoidea</taxon>
        <taxon>Penaeidae</taxon>
        <taxon>Penaeus</taxon>
    </lineage>
</organism>
<evidence type="ECO:0000256" key="2">
    <source>
        <dbReference type="ARBA" id="ARBA00022525"/>
    </source>
</evidence>
<feature type="region of interest" description="Disordered" evidence="4">
    <location>
        <begin position="268"/>
        <end position="390"/>
    </location>
</feature>
<keyword evidence="6" id="KW-1185">Reference proteome</keyword>
<feature type="compositionally biased region" description="Low complexity" evidence="4">
    <location>
        <begin position="355"/>
        <end position="370"/>
    </location>
</feature>
<reference evidence="5 6" key="2">
    <citation type="submission" date="2019-01" db="EMBL/GenBank/DDBJ databases">
        <title>The decoding of complex shrimp genome reveals the adaptation for benthos swimmer, frequently molting mechanism and breeding impact on genome.</title>
        <authorList>
            <person name="Sun Y."/>
            <person name="Gao Y."/>
            <person name="Yu Y."/>
        </authorList>
    </citation>
    <scope>NUCLEOTIDE SEQUENCE [LARGE SCALE GENOMIC DNA]</scope>
    <source>
        <tissue evidence="5">Muscle</tissue>
    </source>
</reference>
<sequence>MYNKNGELVFPLDAEGSLAIVVTPCATPLVWILSLRSHVPFASASESEIRSASLFADVVSNRTIRPVDDPKPLEEERRSSSPRGLNDPPLDTLMEVPILREERKTEEDRGSYKEVVLKEYEGHEATVFQEATAMIGLYVIQVRAEGGPTYVHVRASTQGLLFPPTSRVRVSSTPAIEGVTLTWANRNPGGGYCLVLSEGRPYPSLCAARDAHLPSRHRMRDHAHAPTLLLAAQTSPGTGFPRGPPAPCTWPCGRGGRAGLPWGAAWRGARRRRGAAPAEGAAADTRAVGGRTGGRQVPRAEGRAAPAHHGGGLRRATAAAGGGGGRAPPDERHERPGGAAPVPHAPGARRPDPGPQDGAPGGVAHPAAGRRALRAPPPLPHLPRNSRARVGGVGCSWASLRWSAARASASYCILMEKAASGKPWRARGAAAVRLGGRPPRPRPLRRLVVRPAHAHAPAGAHHDRPRARHQLHRHGAAPHLRDASAREVVGRAPPSPGGRPSLPCLLGLERA</sequence>
<feature type="compositionally biased region" description="Low complexity" evidence="4">
    <location>
        <begin position="498"/>
        <end position="511"/>
    </location>
</feature>
<feature type="compositionally biased region" description="Basic and acidic residues" evidence="4">
    <location>
        <begin position="479"/>
        <end position="489"/>
    </location>
</feature>
<dbReference type="GO" id="GO:0005576">
    <property type="term" value="C:extracellular region"/>
    <property type="evidence" value="ECO:0007669"/>
    <property type="project" value="UniProtKB-SubCell"/>
</dbReference>
<evidence type="ECO:0000256" key="3">
    <source>
        <dbReference type="ARBA" id="ARBA00022737"/>
    </source>
</evidence>
<comment type="caution">
    <text evidence="5">The sequence shown here is derived from an EMBL/GenBank/DDBJ whole genome shotgun (WGS) entry which is preliminary data.</text>
</comment>
<feature type="region of interest" description="Disordered" evidence="4">
    <location>
        <begin position="453"/>
        <end position="511"/>
    </location>
</feature>
<accession>A0A3R7PEJ2</accession>
<feature type="compositionally biased region" description="Low complexity" evidence="4">
    <location>
        <begin position="337"/>
        <end position="348"/>
    </location>
</feature>
<dbReference type="PANTHER" id="PTHR14619:SF3">
    <property type="entry name" value="PROTEIN NDNF"/>
    <property type="match status" value="1"/>
</dbReference>
<dbReference type="InterPro" id="IPR019326">
    <property type="entry name" value="NDNF"/>
</dbReference>
<comment type="subcellular location">
    <subcellularLocation>
        <location evidence="1">Secreted</location>
    </subcellularLocation>
</comment>
<dbReference type="PANTHER" id="PTHR14619">
    <property type="entry name" value="NEURON-DERIVED NEUROTROPHIC FACTOR"/>
    <property type="match status" value="1"/>
</dbReference>
<evidence type="ECO:0000256" key="4">
    <source>
        <dbReference type="SAM" id="MobiDB-lite"/>
    </source>
</evidence>